<reference evidence="3" key="1">
    <citation type="submission" date="2022-11" db="UniProtKB">
        <authorList>
            <consortium name="WormBaseParasite"/>
        </authorList>
    </citation>
    <scope>IDENTIFICATION</scope>
</reference>
<organism evidence="2 3">
    <name type="scientific">Plectus sambesii</name>
    <dbReference type="NCBI Taxonomy" id="2011161"/>
    <lineage>
        <taxon>Eukaryota</taxon>
        <taxon>Metazoa</taxon>
        <taxon>Ecdysozoa</taxon>
        <taxon>Nematoda</taxon>
        <taxon>Chromadorea</taxon>
        <taxon>Plectida</taxon>
        <taxon>Plectina</taxon>
        <taxon>Plectoidea</taxon>
        <taxon>Plectidae</taxon>
        <taxon>Plectus</taxon>
    </lineage>
</organism>
<dbReference type="Proteomes" id="UP000887566">
    <property type="component" value="Unplaced"/>
</dbReference>
<proteinExistence type="predicted"/>
<protein>
    <submittedName>
        <fullName evidence="3">Uncharacterized protein</fullName>
    </submittedName>
</protein>
<accession>A0A914WL39</accession>
<evidence type="ECO:0000256" key="1">
    <source>
        <dbReference type="SAM" id="MobiDB-lite"/>
    </source>
</evidence>
<evidence type="ECO:0000313" key="2">
    <source>
        <dbReference type="Proteomes" id="UP000887566"/>
    </source>
</evidence>
<feature type="compositionally biased region" description="Basic and acidic residues" evidence="1">
    <location>
        <begin position="248"/>
        <end position="277"/>
    </location>
</feature>
<feature type="region of interest" description="Disordered" evidence="1">
    <location>
        <begin position="244"/>
        <end position="277"/>
    </location>
</feature>
<evidence type="ECO:0000313" key="3">
    <source>
        <dbReference type="WBParaSite" id="PSAMB.scaffold4452size14542.g24377.t1"/>
    </source>
</evidence>
<keyword evidence="2" id="KW-1185">Reference proteome</keyword>
<sequence>MIDSTYKVSHHRPRHICVASCFLRRAQHHLALSLVPLVVDHTLACVKQRSVRIPFDRCLSPKANSNELDRLRRRWDDDIRPDRCAIGRHRESDVDRGPVRHEIHKLGGRLAASSSSPAPRHFPTRRCSSAFNTRCVATDAADRKMASAQSGPTHISRPRRSVTTLAPNPRRLSRSLQNLELLMEYECLGLLLQSPKKMQKSVAYTSTELEMPQTVKTTGKPVIVMAPLEIRSCHGRLSETKSALGSFRNDDEKDENRHPNTEMLLKKIDSLELPDKK</sequence>
<dbReference type="WBParaSite" id="PSAMB.scaffold4452size14542.g24377.t1">
    <property type="protein sequence ID" value="PSAMB.scaffold4452size14542.g24377.t1"/>
    <property type="gene ID" value="PSAMB.scaffold4452size14542.g24377"/>
</dbReference>
<dbReference type="AlphaFoldDB" id="A0A914WL39"/>
<name>A0A914WL39_9BILA</name>